<dbReference type="RefSeq" id="WP_188822689.1">
    <property type="nucleotide sequence ID" value="NZ_BMHH01000004.1"/>
</dbReference>
<dbReference type="Gene3D" id="2.115.10.20">
    <property type="entry name" value="Glycosyl hydrolase domain, family 43"/>
    <property type="match status" value="2"/>
</dbReference>
<evidence type="ECO:0000313" key="1">
    <source>
        <dbReference type="EMBL" id="GGA86901.1"/>
    </source>
</evidence>
<dbReference type="AlphaFoldDB" id="A0A916S947"/>
<dbReference type="EMBL" id="BMHH01000004">
    <property type="protein sequence ID" value="GGA86901.1"/>
    <property type="molecule type" value="Genomic_DNA"/>
</dbReference>
<protein>
    <submittedName>
        <fullName evidence="1">Glycosylase</fullName>
    </submittedName>
</protein>
<dbReference type="PANTHER" id="PTHR35279:SF1">
    <property type="entry name" value="ARABINANASE_LEVANSUCRASE_INVERTASE"/>
    <property type="match status" value="1"/>
</dbReference>
<reference evidence="1" key="2">
    <citation type="submission" date="2020-09" db="EMBL/GenBank/DDBJ databases">
        <authorList>
            <person name="Sun Q."/>
            <person name="Zhou Y."/>
        </authorList>
    </citation>
    <scope>NUCLEOTIDE SEQUENCE</scope>
    <source>
        <strain evidence="1">CGMCC 1.15082</strain>
    </source>
</reference>
<dbReference type="InterPro" id="IPR023296">
    <property type="entry name" value="Glyco_hydro_beta-prop_sf"/>
</dbReference>
<dbReference type="PANTHER" id="PTHR35279">
    <property type="match status" value="1"/>
</dbReference>
<reference evidence="1" key="1">
    <citation type="journal article" date="2014" name="Int. J. Syst. Evol. Microbiol.">
        <title>Complete genome sequence of Corynebacterium casei LMG S-19264T (=DSM 44701T), isolated from a smear-ripened cheese.</title>
        <authorList>
            <consortium name="US DOE Joint Genome Institute (JGI-PGF)"/>
            <person name="Walter F."/>
            <person name="Albersmeier A."/>
            <person name="Kalinowski J."/>
            <person name="Ruckert C."/>
        </authorList>
    </citation>
    <scope>NUCLEOTIDE SEQUENCE</scope>
    <source>
        <strain evidence="1">CGMCC 1.15082</strain>
    </source>
</reference>
<dbReference type="SUPFAM" id="SSF75005">
    <property type="entry name" value="Arabinanase/levansucrase/invertase"/>
    <property type="match status" value="1"/>
</dbReference>
<sequence>MKWHKHGLVFDPTGKIDWAISHALQPTPLVLPDRIRVFVGLRDAIGVSRIGFVDLQKDDPTRVMGYSQTPVLDIGEDGCFDENGVVPSAVVQQGSRVYLYYAGYQLGAKVRFLAFGGLAISDDFGQTFKRYQKVPVFERTNAETLFRVPHTVLYRDGIWKAWYGGGSHYIAGAVKTLPVYNVRYTESDNPYFFGEMGKVVLDVAGSEHRVGRPFVFSRGENDHYLFYGYGTEHEPYQLGFARSSDMINWKRHDQEIGLGAAADGWDSQMIAYPSVVQIGEKIYIFYNGRNYGAEGFGLAELLEW</sequence>
<name>A0A916S947_9HYPH</name>
<gene>
    <name evidence="1" type="ORF">GCM10011491_13220</name>
</gene>
<comment type="caution">
    <text evidence="1">The sequence shown here is derived from an EMBL/GenBank/DDBJ whole genome shotgun (WGS) entry which is preliminary data.</text>
</comment>
<keyword evidence="2" id="KW-1185">Reference proteome</keyword>
<proteinExistence type="predicted"/>
<evidence type="ECO:0000313" key="2">
    <source>
        <dbReference type="Proteomes" id="UP000646478"/>
    </source>
</evidence>
<accession>A0A916S947</accession>
<dbReference type="Proteomes" id="UP000646478">
    <property type="component" value="Unassembled WGS sequence"/>
</dbReference>
<organism evidence="1 2">
    <name type="scientific">Brucella endophytica</name>
    <dbReference type="NCBI Taxonomy" id="1963359"/>
    <lineage>
        <taxon>Bacteria</taxon>
        <taxon>Pseudomonadati</taxon>
        <taxon>Pseudomonadota</taxon>
        <taxon>Alphaproteobacteria</taxon>
        <taxon>Hyphomicrobiales</taxon>
        <taxon>Brucellaceae</taxon>
        <taxon>Brucella/Ochrobactrum group</taxon>
        <taxon>Brucella</taxon>
    </lineage>
</organism>